<name>A0ABQ0GXN7_9HYPH</name>
<sequence>MPFFISAARSPKLWGRDDQFPGEDEFDEDTRRIGPPTSRRPDHPIIRFRNERELRQHLGPAGPGREWHHIVEKRLADKGIFPPEQIHSTDNIINLPVEVHRRISAKMSQIAPNANGRVLRSVVEEMPFEDQYNFGLRLIKETYEELGYDFNAIQ</sequence>
<keyword evidence="3" id="KW-1185">Reference proteome</keyword>
<reference evidence="2 3" key="1">
    <citation type="submission" date="2024-10" db="EMBL/GenBank/DDBJ databases">
        <title>Isolation, draft genome sequencing and identification of Phyllobacterium sp. NSA23, isolated from leaf soil.</title>
        <authorList>
            <person name="Akita H."/>
        </authorList>
    </citation>
    <scope>NUCLEOTIDE SEQUENCE [LARGE SCALE GENOMIC DNA]</scope>
    <source>
        <strain evidence="2 3">NSA23</strain>
    </source>
</reference>
<dbReference type="Proteomes" id="UP001628091">
    <property type="component" value="Unassembled WGS sequence"/>
</dbReference>
<evidence type="ECO:0000313" key="3">
    <source>
        <dbReference type="Proteomes" id="UP001628091"/>
    </source>
</evidence>
<organism evidence="2 3">
    <name type="scientific">Phyllobacterium phragmitis</name>
    <dbReference type="NCBI Taxonomy" id="2670329"/>
    <lineage>
        <taxon>Bacteria</taxon>
        <taxon>Pseudomonadati</taxon>
        <taxon>Pseudomonadota</taxon>
        <taxon>Alphaproteobacteria</taxon>
        <taxon>Hyphomicrobiales</taxon>
        <taxon>Phyllobacteriaceae</taxon>
        <taxon>Phyllobacterium</taxon>
    </lineage>
</organism>
<gene>
    <name evidence="2" type="ORF">PPNSA23_13880</name>
</gene>
<dbReference type="EMBL" id="BAAFZP010000001">
    <property type="protein sequence ID" value="GAB1581445.1"/>
    <property type="molecule type" value="Genomic_DNA"/>
</dbReference>
<evidence type="ECO:0000256" key="1">
    <source>
        <dbReference type="SAM" id="MobiDB-lite"/>
    </source>
</evidence>
<accession>A0ABQ0GXN7</accession>
<dbReference type="RefSeq" id="WP_407864275.1">
    <property type="nucleotide sequence ID" value="NZ_BAAFZP010000001.1"/>
</dbReference>
<evidence type="ECO:0000313" key="2">
    <source>
        <dbReference type="EMBL" id="GAB1581445.1"/>
    </source>
</evidence>
<feature type="region of interest" description="Disordered" evidence="1">
    <location>
        <begin position="14"/>
        <end position="43"/>
    </location>
</feature>
<protein>
    <submittedName>
        <fullName evidence="2">Uncharacterized protein</fullName>
    </submittedName>
</protein>
<proteinExistence type="predicted"/>
<comment type="caution">
    <text evidence="2">The sequence shown here is derived from an EMBL/GenBank/DDBJ whole genome shotgun (WGS) entry which is preliminary data.</text>
</comment>